<protein>
    <submittedName>
        <fullName evidence="4">Aminotransferase</fullName>
    </submittedName>
</protein>
<reference evidence="4 5" key="1">
    <citation type="journal article" date="2016" name="Int. J. Syst. Evol. Microbiol.">
        <title>Pseudaminobacter manganicus sp. nov., isolated from sludge of a manganese mine.</title>
        <authorList>
            <person name="Li J."/>
            <person name="Huang J."/>
            <person name="Liao S."/>
            <person name="Wang G."/>
        </authorList>
    </citation>
    <scope>NUCLEOTIDE SEQUENCE [LARGE SCALE GENOMIC DNA]</scope>
    <source>
        <strain evidence="4 5">JH-7</strain>
    </source>
</reference>
<name>A0A1V8RPA4_9HYPH</name>
<keyword evidence="5" id="KW-1185">Reference proteome</keyword>
<dbReference type="InterPro" id="IPR015422">
    <property type="entry name" value="PyrdxlP-dep_Trfase_small"/>
</dbReference>
<dbReference type="Gene3D" id="3.90.1150.10">
    <property type="entry name" value="Aspartate Aminotransferase, domain 1"/>
    <property type="match status" value="1"/>
</dbReference>
<organism evidence="4 5">
    <name type="scientific">Manganibacter manganicus</name>
    <dbReference type="NCBI Taxonomy" id="1873176"/>
    <lineage>
        <taxon>Bacteria</taxon>
        <taxon>Pseudomonadati</taxon>
        <taxon>Pseudomonadota</taxon>
        <taxon>Alphaproteobacteria</taxon>
        <taxon>Hyphomicrobiales</taxon>
        <taxon>Phyllobacteriaceae</taxon>
        <taxon>Manganibacter</taxon>
    </lineage>
</organism>
<evidence type="ECO:0000313" key="5">
    <source>
        <dbReference type="Proteomes" id="UP000191905"/>
    </source>
</evidence>
<dbReference type="Gene3D" id="3.40.640.10">
    <property type="entry name" value="Type I PLP-dependent aspartate aminotransferase-like (Major domain)"/>
    <property type="match status" value="1"/>
</dbReference>
<comment type="caution">
    <text evidence="4">The sequence shown here is derived from an EMBL/GenBank/DDBJ whole genome shotgun (WGS) entry which is preliminary data.</text>
</comment>
<dbReference type="PANTHER" id="PTHR43713:SF3">
    <property type="entry name" value="GLUTAMATE-1-SEMIALDEHYDE 2,1-AMINOMUTASE 1, CHLOROPLASTIC-RELATED"/>
    <property type="match status" value="1"/>
</dbReference>
<proteinExistence type="inferred from homology"/>
<comment type="cofactor">
    <cofactor evidence="1">
        <name>pyridoxal 5'-phosphate</name>
        <dbReference type="ChEBI" id="CHEBI:597326"/>
    </cofactor>
</comment>
<gene>
    <name evidence="4" type="ORF">BFN67_04530</name>
</gene>
<dbReference type="GO" id="GO:0008483">
    <property type="term" value="F:transaminase activity"/>
    <property type="evidence" value="ECO:0007669"/>
    <property type="project" value="UniProtKB-KW"/>
</dbReference>
<comment type="similarity">
    <text evidence="3">Belongs to the class-III pyridoxal-phosphate-dependent aminotransferase family.</text>
</comment>
<dbReference type="Pfam" id="PF00202">
    <property type="entry name" value="Aminotran_3"/>
    <property type="match status" value="1"/>
</dbReference>
<keyword evidence="4" id="KW-0032">Aminotransferase</keyword>
<keyword evidence="2 3" id="KW-0663">Pyridoxal phosphate</keyword>
<accession>A0A1V8RPA4</accession>
<dbReference type="EMBL" id="MDET01000023">
    <property type="protein sequence ID" value="OQM74974.1"/>
    <property type="molecule type" value="Genomic_DNA"/>
</dbReference>
<evidence type="ECO:0000256" key="3">
    <source>
        <dbReference type="RuleBase" id="RU003560"/>
    </source>
</evidence>
<dbReference type="InterPro" id="IPR005814">
    <property type="entry name" value="Aminotrans_3"/>
</dbReference>
<dbReference type="STRING" id="1873176.BFN67_04530"/>
<dbReference type="Proteomes" id="UP000191905">
    <property type="component" value="Unassembled WGS sequence"/>
</dbReference>
<dbReference type="SUPFAM" id="SSF53383">
    <property type="entry name" value="PLP-dependent transferases"/>
    <property type="match status" value="1"/>
</dbReference>
<dbReference type="GO" id="GO:0030170">
    <property type="term" value="F:pyridoxal phosphate binding"/>
    <property type="evidence" value="ECO:0007669"/>
    <property type="project" value="InterPro"/>
</dbReference>
<dbReference type="InterPro" id="IPR015421">
    <property type="entry name" value="PyrdxlP-dep_Trfase_major"/>
</dbReference>
<dbReference type="AlphaFoldDB" id="A0A1V8RPA4"/>
<keyword evidence="4" id="KW-0808">Transferase</keyword>
<evidence type="ECO:0000256" key="1">
    <source>
        <dbReference type="ARBA" id="ARBA00001933"/>
    </source>
</evidence>
<dbReference type="CDD" id="cd00610">
    <property type="entry name" value="OAT_like"/>
    <property type="match status" value="1"/>
</dbReference>
<sequence>MLNASTRAIQGGIEAARIARLRESEAVAFLKARPKSQARIGNGAAGFFGGVPMHWMNDWPTPFPIMVDRAKGAAITDIDDNRLDDFCLGDTGSMFGHSPPPVARALRRQAGRGLTYMLPSEDALAIGPLLREIFSLPHWQIATTATDANRFALRVARAVTGRDKILVFNGCYHGAVDETMVRLKDGRPINRPGLAGEFRDLTARTKIVEFNDVTALEAALADKDVACVITEPVLTNSCMVLPEPGFHAALRDLTRKAGTLLLIDETHTISTGLGGYSRACGLEPDLFVLGKPVAGGVPASIWGMSEETASRYAAYNRAKQPGYSGMGTTLSANPLQFAAMRATLEEVMTEANYAHMENLARRLDAGLSTAIDRHRLPWHVARVGARVEFICAPGPLRNGGEADAAHVPELEAAVHVALVNRGALIAPFHNMMLVSPATTRRQVDWLVSAFDNVLDQLA</sequence>
<evidence type="ECO:0000256" key="2">
    <source>
        <dbReference type="ARBA" id="ARBA00022898"/>
    </source>
</evidence>
<dbReference type="NCBIfam" id="NF005453">
    <property type="entry name" value="PRK07046.1"/>
    <property type="match status" value="1"/>
</dbReference>
<dbReference type="InterPro" id="IPR015424">
    <property type="entry name" value="PyrdxlP-dep_Trfase"/>
</dbReference>
<dbReference type="PANTHER" id="PTHR43713">
    <property type="entry name" value="GLUTAMATE-1-SEMIALDEHYDE 2,1-AMINOMUTASE"/>
    <property type="match status" value="1"/>
</dbReference>
<evidence type="ECO:0000313" key="4">
    <source>
        <dbReference type="EMBL" id="OQM74974.1"/>
    </source>
</evidence>